<evidence type="ECO:0000256" key="2">
    <source>
        <dbReference type="SAM" id="MobiDB-lite"/>
    </source>
</evidence>
<keyword evidence="1" id="KW-0175">Coiled coil</keyword>
<reference evidence="4" key="2">
    <citation type="journal article" date="2021" name="Sci. Data">
        <title>Chromosome-scale genome sequencing, assembly and annotation of six genomes from subfamily Leishmaniinae.</title>
        <authorList>
            <person name="Almutairi H."/>
            <person name="Urbaniak M.D."/>
            <person name="Bates M.D."/>
            <person name="Jariyapan N."/>
            <person name="Kwakye-Nuako G."/>
            <person name="Thomaz Soccol V."/>
            <person name="Al-Salem W.S."/>
            <person name="Dillon R.J."/>
            <person name="Bates P.A."/>
            <person name="Gatherer D."/>
        </authorList>
    </citation>
    <scope>NUCLEOTIDE SEQUENCE [LARGE SCALE GENOMIC DNA]</scope>
</reference>
<protein>
    <submittedName>
        <fullName evidence="3">Uncharacterized protein</fullName>
    </submittedName>
</protein>
<feature type="region of interest" description="Disordered" evidence="2">
    <location>
        <begin position="624"/>
        <end position="687"/>
    </location>
</feature>
<dbReference type="EMBL" id="JAFEUZ010000010">
    <property type="protein sequence ID" value="KAG5485008.1"/>
    <property type="molecule type" value="Genomic_DNA"/>
</dbReference>
<keyword evidence="4" id="KW-1185">Reference proteome</keyword>
<feature type="compositionally biased region" description="Polar residues" evidence="2">
    <location>
        <begin position="820"/>
        <end position="832"/>
    </location>
</feature>
<dbReference type="PROSITE" id="PS50096">
    <property type="entry name" value="IQ"/>
    <property type="match status" value="2"/>
</dbReference>
<feature type="compositionally biased region" description="Low complexity" evidence="2">
    <location>
        <begin position="861"/>
        <end position="875"/>
    </location>
</feature>
<evidence type="ECO:0000313" key="3">
    <source>
        <dbReference type="EMBL" id="KAG5485008.1"/>
    </source>
</evidence>
<name>A0A836HYU0_9TRYP</name>
<dbReference type="KEGG" id="lmat:92516988"/>
<feature type="coiled-coil region" evidence="1">
    <location>
        <begin position="1207"/>
        <end position="1234"/>
    </location>
</feature>
<feature type="region of interest" description="Disordered" evidence="2">
    <location>
        <begin position="945"/>
        <end position="983"/>
    </location>
</feature>
<feature type="region of interest" description="Disordered" evidence="2">
    <location>
        <begin position="1"/>
        <end position="37"/>
    </location>
</feature>
<comment type="caution">
    <text evidence="3">The sequence shown here is derived from an EMBL/GenBank/DDBJ whole genome shotgun (WGS) entry which is preliminary data.</text>
</comment>
<feature type="compositionally biased region" description="Low complexity" evidence="2">
    <location>
        <begin position="804"/>
        <end position="816"/>
    </location>
</feature>
<dbReference type="RefSeq" id="XP_067180680.1">
    <property type="nucleotide sequence ID" value="XM_067324476.1"/>
</dbReference>
<feature type="region of interest" description="Disordered" evidence="2">
    <location>
        <begin position="173"/>
        <end position="196"/>
    </location>
</feature>
<organism evidence="3 4">
    <name type="scientific">Leishmania martiniquensis</name>
    <dbReference type="NCBI Taxonomy" id="1580590"/>
    <lineage>
        <taxon>Eukaryota</taxon>
        <taxon>Discoba</taxon>
        <taxon>Euglenozoa</taxon>
        <taxon>Kinetoplastea</taxon>
        <taxon>Metakinetoplastina</taxon>
        <taxon>Trypanosomatida</taxon>
        <taxon>Trypanosomatidae</taxon>
        <taxon>Leishmaniinae</taxon>
        <taxon>Leishmania</taxon>
    </lineage>
</organism>
<dbReference type="Proteomes" id="UP000673552">
    <property type="component" value="Unassembled WGS sequence"/>
</dbReference>
<reference evidence="4" key="1">
    <citation type="journal article" date="2021" name="Microbiol. Resour. Announc.">
        <title>LGAAP: Leishmaniinae Genome Assembly and Annotation Pipeline.</title>
        <authorList>
            <person name="Almutairi H."/>
            <person name="Urbaniak M.D."/>
            <person name="Bates M.D."/>
            <person name="Jariyapan N."/>
            <person name="Kwakye-Nuako G."/>
            <person name="Thomaz-Soccol V."/>
            <person name="Al-Salem W.S."/>
            <person name="Dillon R.J."/>
            <person name="Bates P.A."/>
            <person name="Gatherer D."/>
        </authorList>
    </citation>
    <scope>NUCLEOTIDE SEQUENCE [LARGE SCALE GENOMIC DNA]</scope>
</reference>
<evidence type="ECO:0000256" key="1">
    <source>
        <dbReference type="SAM" id="Coils"/>
    </source>
</evidence>
<accession>A0A836HYU0</accession>
<dbReference type="OrthoDB" id="273919at2759"/>
<feature type="compositionally biased region" description="Acidic residues" evidence="2">
    <location>
        <begin position="968"/>
        <end position="979"/>
    </location>
</feature>
<dbReference type="CDD" id="cd23767">
    <property type="entry name" value="IQCD"/>
    <property type="match status" value="1"/>
</dbReference>
<gene>
    <name evidence="3" type="ORF">LSCM1_07088</name>
</gene>
<proteinExistence type="predicted"/>
<evidence type="ECO:0000313" key="4">
    <source>
        <dbReference type="Proteomes" id="UP000673552"/>
    </source>
</evidence>
<feature type="compositionally biased region" description="Low complexity" evidence="2">
    <location>
        <begin position="671"/>
        <end position="684"/>
    </location>
</feature>
<feature type="region of interest" description="Disordered" evidence="2">
    <location>
        <begin position="770"/>
        <end position="875"/>
    </location>
</feature>
<dbReference type="InterPro" id="IPR000048">
    <property type="entry name" value="IQ_motif_EF-hand-BS"/>
</dbReference>
<sequence>MQPLQRHSAVPGGLTPSANALLAPRSQRPPSRPKPCGQADVDLIKPAYGVLYDVHAHVAQLVDEAAAYLNSALGALVTATGTAKVQPNDGALFKQDSTAAAAAESLLQRCLAMQALLQLDGSNTAASPSAARRLASALSVLVTGLPADWQALLATQPEKQIVGGVGVAAAAPPRQDAASAADGNSASAEGTAASSTKRGSAAPAVAGLMTSLSDLVQVALLLRRRWELQRDLDLLVVALRDICCVVAAGGAGGGSGDDLKASAAENVPLPPPAVAVALAMLQLPRAPPMLAAHEKRMWARGLPAEVTANGTAPYSYPYAATMLLVWLWRASCIMKRQHSEGSSVQSVPSTTAAPATAVMSALTSARQFTELLFKWEAHLARYVSAVLAGSSSVPLLQQQQDSAYGSAGSSAAPRATPLLQQFDEDFLSDIQAEMSLEHGACNEVQLLWLTTASAVVAAAGAGASRGGMLDVGSGPLASAEVGKQCGKAERALRAICSTSAVARALLPGVLLLQGCANARRRSGPEALVSGAQSRELRCWMEAYSLGRQVLGDAHPVVEAAAALLPNSAVASSSEQQPTAPAPASHMHACAAALPGAHHSPTATLSGSNLPLPLVIRARLPPLPPVSTAALRPPQQASPRSAPEGTRLAPPRPPPAVATHPLCPMRPPQSPPLLSWSGPSSQSSGTGVVTARAHSSGRAPSSGYTFSLSFASPAAASAAAADCATNRLRLSPPQSWLSAVKSAGGQSLRHCYRLQRPEDAFTLHSSVKDAMPLPSSEDDASAAAAAKAKKKPPRRLRDSKGNPPTSTATLLLSAMAAKPTESATTLNSGVDSDSQARRRWKRDRDFSVGLPVSGAHSSGLLQPKQQQQQPEAVQVPQQDKLYEDGPLTLAAAVEGVPTIESKAVQQHSSGSGVGGGATDEKAVGASASSMADSVVTAGQYHNSSFMSSFSSSMRPKEEHAPHAQPVDDAGTDVDEEEEETLPERNARFQREIISYYVELNERRATAALTIQMAWRAAKAREILRARRQALYRHVYTIQKAAALAIDGYLACVLEQRRRIATLHTRAAVDKQRREQEQREVSAALRLTRAVRLWLQRQRERRRLCKELSIAHDAQLQLYAIVAVKVQQWWRRVVVEKAYWRRRTAEVAEQQRLQAEAERQAYAAATIQRRVRGMQARRRVAQLRVTRKAEAIERRRRLDAATTVLTIVLQEYARRQDRLRREVLALEESREEAAQRIAAGWRRTVERRRLELAVRRARQLRTSALCIQRAWRRYAAGHQLRYLRQLRRTVQQERLASEALTYEVLRLLQCFGRSAQAQLLVRRLKARRGRTFMENLFLIQAAGRGALVRAEVARMRMAGQARQLAAAQALETQRRRAISLLHALLREHASAALVQRRRRMILAEKLAVHTTAAREMREDAAAIVLQRAVRRHQTRQRTAATEADAAATLAFLGSAARRLQQAWRRFAAQRERRHRAAAVAQCARKRREWEEVWQLVWQDQFTELDLLCVLERQYIEEQQHVERVQLYNYLCSPDATTPGDGGAQPSRAFDIDAGVLKWAALYGE</sequence>
<dbReference type="GeneID" id="92516988"/>
<dbReference type="SMART" id="SM00015">
    <property type="entry name" value="IQ"/>
    <property type="match status" value="7"/>
</dbReference>